<evidence type="ECO:0000256" key="1">
    <source>
        <dbReference type="ARBA" id="ARBA00004651"/>
    </source>
</evidence>
<comment type="subcellular location">
    <subcellularLocation>
        <location evidence="1">Cell membrane</location>
        <topology evidence="1">Multi-pass membrane protein</topology>
    </subcellularLocation>
</comment>
<keyword evidence="3" id="KW-0472">Membrane</keyword>
<dbReference type="InterPro" id="IPR023298">
    <property type="entry name" value="ATPase_P-typ_TM_dom_sf"/>
</dbReference>
<dbReference type="Proteomes" id="UP000261325">
    <property type="component" value="Unassembled WGS sequence"/>
</dbReference>
<name>A0A3B8WBL8_MARNT</name>
<gene>
    <name evidence="4" type="ORF">DCF82_02405</name>
</gene>
<feature type="non-terminal residue" evidence="4">
    <location>
        <position position="1"/>
    </location>
</feature>
<keyword evidence="3" id="KW-1133">Transmembrane helix</keyword>
<evidence type="ECO:0000313" key="4">
    <source>
        <dbReference type="EMBL" id="HAC26666.1"/>
    </source>
</evidence>
<dbReference type="GO" id="GO:0006883">
    <property type="term" value="P:intracellular sodium ion homeostasis"/>
    <property type="evidence" value="ECO:0007669"/>
    <property type="project" value="TreeGrafter"/>
</dbReference>
<evidence type="ECO:0000256" key="2">
    <source>
        <dbReference type="ARBA" id="ARBA00022475"/>
    </source>
</evidence>
<organism evidence="4 5">
    <name type="scientific">Marinobacter nauticus</name>
    <name type="common">Marinobacter hydrocarbonoclasticus</name>
    <name type="synonym">Marinobacter aquaeolei</name>
    <dbReference type="NCBI Taxonomy" id="2743"/>
    <lineage>
        <taxon>Bacteria</taxon>
        <taxon>Pseudomonadati</taxon>
        <taxon>Pseudomonadota</taxon>
        <taxon>Gammaproteobacteria</taxon>
        <taxon>Pseudomonadales</taxon>
        <taxon>Marinobacteraceae</taxon>
        <taxon>Marinobacter</taxon>
    </lineage>
</organism>
<evidence type="ECO:0000256" key="3">
    <source>
        <dbReference type="SAM" id="Phobius"/>
    </source>
</evidence>
<evidence type="ECO:0000313" key="5">
    <source>
        <dbReference type="Proteomes" id="UP000261325"/>
    </source>
</evidence>
<accession>A0A3B8WBL8</accession>
<dbReference type="GO" id="GO:0030007">
    <property type="term" value="P:intracellular potassium ion homeostasis"/>
    <property type="evidence" value="ECO:0007669"/>
    <property type="project" value="TreeGrafter"/>
</dbReference>
<dbReference type="GO" id="GO:1902600">
    <property type="term" value="P:proton transmembrane transport"/>
    <property type="evidence" value="ECO:0007669"/>
    <property type="project" value="TreeGrafter"/>
</dbReference>
<dbReference type="GO" id="GO:1990573">
    <property type="term" value="P:potassium ion import across plasma membrane"/>
    <property type="evidence" value="ECO:0007669"/>
    <property type="project" value="TreeGrafter"/>
</dbReference>
<sequence length="72" mass="7617">DDNFASIAAAVREGRTVYTNLRKGIAFMLPINGGESVSLITALLLGLTLPISALQILWVNMVSSVLLAMTLA</sequence>
<feature type="transmembrane region" description="Helical" evidence="3">
    <location>
        <begin position="37"/>
        <end position="59"/>
    </location>
</feature>
<dbReference type="PANTHER" id="PTHR43294:SF21">
    <property type="entry name" value="CATION TRANSPORTING ATPASE"/>
    <property type="match status" value="1"/>
</dbReference>
<feature type="non-terminal residue" evidence="4">
    <location>
        <position position="72"/>
    </location>
</feature>
<dbReference type="InterPro" id="IPR050510">
    <property type="entry name" value="Cation_transp_ATPase_P-type"/>
</dbReference>
<dbReference type="SUPFAM" id="SSF81665">
    <property type="entry name" value="Calcium ATPase, transmembrane domain M"/>
    <property type="match status" value="1"/>
</dbReference>
<comment type="caution">
    <text evidence="4">The sequence shown here is derived from an EMBL/GenBank/DDBJ whole genome shotgun (WGS) entry which is preliminary data.</text>
</comment>
<dbReference type="GO" id="GO:0005886">
    <property type="term" value="C:plasma membrane"/>
    <property type="evidence" value="ECO:0007669"/>
    <property type="project" value="UniProtKB-SubCell"/>
</dbReference>
<dbReference type="PANTHER" id="PTHR43294">
    <property type="entry name" value="SODIUM/POTASSIUM-TRANSPORTING ATPASE SUBUNIT ALPHA"/>
    <property type="match status" value="1"/>
</dbReference>
<dbReference type="EMBL" id="DLYI01000026">
    <property type="protein sequence ID" value="HAC26666.1"/>
    <property type="molecule type" value="Genomic_DNA"/>
</dbReference>
<reference evidence="4 5" key="1">
    <citation type="journal article" date="2018" name="Nat. Biotechnol.">
        <title>A standardized bacterial taxonomy based on genome phylogeny substantially revises the tree of life.</title>
        <authorList>
            <person name="Parks D.H."/>
            <person name="Chuvochina M."/>
            <person name="Waite D.W."/>
            <person name="Rinke C."/>
            <person name="Skarshewski A."/>
            <person name="Chaumeil P.A."/>
            <person name="Hugenholtz P."/>
        </authorList>
    </citation>
    <scope>NUCLEOTIDE SEQUENCE [LARGE SCALE GENOMIC DNA]</scope>
    <source>
        <strain evidence="4">UBA9049</strain>
    </source>
</reference>
<dbReference type="GO" id="GO:0036376">
    <property type="term" value="P:sodium ion export across plasma membrane"/>
    <property type="evidence" value="ECO:0007669"/>
    <property type="project" value="TreeGrafter"/>
</dbReference>
<dbReference type="GO" id="GO:0005391">
    <property type="term" value="F:P-type sodium:potassium-exchanging transporter activity"/>
    <property type="evidence" value="ECO:0007669"/>
    <property type="project" value="TreeGrafter"/>
</dbReference>
<dbReference type="Gene3D" id="1.20.1110.10">
    <property type="entry name" value="Calcium-transporting ATPase, transmembrane domain"/>
    <property type="match status" value="1"/>
</dbReference>
<keyword evidence="3" id="KW-0812">Transmembrane</keyword>
<dbReference type="AlphaFoldDB" id="A0A3B8WBL8"/>
<protein>
    <submittedName>
        <fullName evidence="4">Uncharacterized protein</fullName>
    </submittedName>
</protein>
<keyword evidence="2" id="KW-1003">Cell membrane</keyword>
<proteinExistence type="predicted"/>